<organism evidence="2 3">
    <name type="scientific">Haloarcula salinisoli</name>
    <dbReference type="NCBI Taxonomy" id="2487746"/>
    <lineage>
        <taxon>Archaea</taxon>
        <taxon>Methanobacteriati</taxon>
        <taxon>Methanobacteriota</taxon>
        <taxon>Stenosarchaea group</taxon>
        <taxon>Halobacteria</taxon>
        <taxon>Halobacteriales</taxon>
        <taxon>Haloarculaceae</taxon>
        <taxon>Haloarcula</taxon>
    </lineage>
</organism>
<dbReference type="PROSITE" id="PS50075">
    <property type="entry name" value="CARRIER"/>
    <property type="match status" value="1"/>
</dbReference>
<evidence type="ECO:0000313" key="2">
    <source>
        <dbReference type="EMBL" id="MBX0306052.1"/>
    </source>
</evidence>
<accession>A0A8J7YIA1</accession>
<reference evidence="2" key="1">
    <citation type="submission" date="2021-06" db="EMBL/GenBank/DDBJ databases">
        <title>Halomicroarcula sp. F24A a new haloarchaeum isolated from saline soil.</title>
        <authorList>
            <person name="Duran-Viseras A."/>
            <person name="Sanchez-Porro C."/>
            <person name="Ventosa A."/>
        </authorList>
    </citation>
    <scope>NUCLEOTIDE SEQUENCE</scope>
    <source>
        <strain evidence="2">F24A</strain>
    </source>
</reference>
<name>A0A8J7YIA1_9EURY</name>
<dbReference type="InterPro" id="IPR036736">
    <property type="entry name" value="ACP-like_sf"/>
</dbReference>
<keyword evidence="3" id="KW-1185">Reference proteome</keyword>
<protein>
    <recommendedName>
        <fullName evidence="1">Carrier domain-containing protein</fullName>
    </recommendedName>
</protein>
<dbReference type="EMBL" id="RKLQ01000007">
    <property type="protein sequence ID" value="MBX0306052.1"/>
    <property type="molecule type" value="Genomic_DNA"/>
</dbReference>
<dbReference type="AlphaFoldDB" id="A0A8J7YIA1"/>
<dbReference type="InterPro" id="IPR009081">
    <property type="entry name" value="PP-bd_ACP"/>
</dbReference>
<feature type="domain" description="Carrier" evidence="1">
    <location>
        <begin position="1"/>
        <end position="80"/>
    </location>
</feature>
<gene>
    <name evidence="2" type="ORF">EGD98_20615</name>
</gene>
<dbReference type="Gene3D" id="1.10.1200.10">
    <property type="entry name" value="ACP-like"/>
    <property type="match status" value="1"/>
</dbReference>
<sequence>MSSTTEEDRVASIISNRLHVEESEFEDDTPITGDVLDAESLDIVEIAEAIDENLDVYISDEELEEMETVGDLKSFVKSVEEN</sequence>
<dbReference type="SUPFAM" id="SSF47336">
    <property type="entry name" value="ACP-like"/>
    <property type="match status" value="1"/>
</dbReference>
<dbReference type="Pfam" id="PF00550">
    <property type="entry name" value="PP-binding"/>
    <property type="match status" value="1"/>
</dbReference>
<dbReference type="RefSeq" id="WP_220590243.1">
    <property type="nucleotide sequence ID" value="NZ_RKLQ01000007.1"/>
</dbReference>
<evidence type="ECO:0000259" key="1">
    <source>
        <dbReference type="PROSITE" id="PS50075"/>
    </source>
</evidence>
<comment type="caution">
    <text evidence="2">The sequence shown here is derived from an EMBL/GenBank/DDBJ whole genome shotgun (WGS) entry which is preliminary data.</text>
</comment>
<evidence type="ECO:0000313" key="3">
    <source>
        <dbReference type="Proteomes" id="UP000783863"/>
    </source>
</evidence>
<proteinExistence type="predicted"/>
<dbReference type="Proteomes" id="UP000783863">
    <property type="component" value="Unassembled WGS sequence"/>
</dbReference>